<evidence type="ECO:0008006" key="3">
    <source>
        <dbReference type="Google" id="ProtNLM"/>
    </source>
</evidence>
<accession>A0A368VUI5</accession>
<dbReference type="SUPFAM" id="SSF49842">
    <property type="entry name" value="TNF-like"/>
    <property type="match status" value="1"/>
</dbReference>
<dbReference type="AlphaFoldDB" id="A0A368VUI5"/>
<gene>
    <name evidence="1" type="ORF">DFP97_110113</name>
</gene>
<name>A0A368VUI5_9BACL</name>
<sequence length="168" mass="18780">MAIKRLGEVSGTKKRVCKKRVCKKRVCKPFKKSAFRAVSGTDQTLLDDETAKVRYQVQELDLNNEYNPATSTFRPKHDGVYSLFASVFFEIITRPEVIIGLEIRVNGAPKISDQEIRALFGPQRGIIDASGIVQLEARDRVEVFATFIGENAEIQSGVATRFEGARIT</sequence>
<proteinExistence type="predicted"/>
<organism evidence="1 2">
    <name type="scientific">Paenibacillus prosopidis</name>
    <dbReference type="NCBI Taxonomy" id="630520"/>
    <lineage>
        <taxon>Bacteria</taxon>
        <taxon>Bacillati</taxon>
        <taxon>Bacillota</taxon>
        <taxon>Bacilli</taxon>
        <taxon>Bacillales</taxon>
        <taxon>Paenibacillaceae</taxon>
        <taxon>Paenibacillus</taxon>
    </lineage>
</organism>
<protein>
    <recommendedName>
        <fullName evidence="3">C1q domain-containing protein</fullName>
    </recommendedName>
</protein>
<dbReference type="InterPro" id="IPR008983">
    <property type="entry name" value="Tumour_necrosis_fac-like_dom"/>
</dbReference>
<reference evidence="1 2" key="1">
    <citation type="submission" date="2018-07" db="EMBL/GenBank/DDBJ databases">
        <title>Genomic Encyclopedia of Type Strains, Phase III (KMG-III): the genomes of soil and plant-associated and newly described type strains.</title>
        <authorList>
            <person name="Whitman W."/>
        </authorList>
    </citation>
    <scope>NUCLEOTIDE SEQUENCE [LARGE SCALE GENOMIC DNA]</scope>
    <source>
        <strain evidence="1 2">CECT 7506</strain>
    </source>
</reference>
<dbReference type="RefSeq" id="WP_114381371.1">
    <property type="nucleotide sequence ID" value="NZ_QPJD01000010.1"/>
</dbReference>
<dbReference type="Gene3D" id="2.60.120.40">
    <property type="match status" value="1"/>
</dbReference>
<evidence type="ECO:0000313" key="1">
    <source>
        <dbReference type="EMBL" id="RCW45525.1"/>
    </source>
</evidence>
<dbReference type="EMBL" id="QPJD01000010">
    <property type="protein sequence ID" value="RCW45525.1"/>
    <property type="molecule type" value="Genomic_DNA"/>
</dbReference>
<comment type="caution">
    <text evidence="1">The sequence shown here is derived from an EMBL/GenBank/DDBJ whole genome shotgun (WGS) entry which is preliminary data.</text>
</comment>
<keyword evidence="2" id="KW-1185">Reference proteome</keyword>
<evidence type="ECO:0000313" key="2">
    <source>
        <dbReference type="Proteomes" id="UP000252415"/>
    </source>
</evidence>
<dbReference type="OrthoDB" id="2662674at2"/>
<dbReference type="Proteomes" id="UP000252415">
    <property type="component" value="Unassembled WGS sequence"/>
</dbReference>